<dbReference type="SUPFAM" id="SSF52096">
    <property type="entry name" value="ClpP/crotonase"/>
    <property type="match status" value="1"/>
</dbReference>
<keyword evidence="4 5" id="KW-0472">Membrane</keyword>
<gene>
    <name evidence="8" type="ORF">MFFC18_51680</name>
</gene>
<evidence type="ECO:0000313" key="8">
    <source>
        <dbReference type="EMBL" id="QEG25244.1"/>
    </source>
</evidence>
<dbReference type="Pfam" id="PF01957">
    <property type="entry name" value="NfeD"/>
    <property type="match status" value="1"/>
</dbReference>
<dbReference type="InterPro" id="IPR029045">
    <property type="entry name" value="ClpP/crotonase-like_dom_sf"/>
</dbReference>
<dbReference type="PANTHER" id="PTHR33507">
    <property type="entry name" value="INNER MEMBRANE PROTEIN YBBJ"/>
    <property type="match status" value="1"/>
</dbReference>
<dbReference type="Gene3D" id="3.90.226.10">
    <property type="entry name" value="2-enoyl-CoA Hydratase, Chain A, domain 1"/>
    <property type="match status" value="1"/>
</dbReference>
<feature type="transmembrane region" description="Helical" evidence="5">
    <location>
        <begin position="523"/>
        <end position="545"/>
    </location>
</feature>
<evidence type="ECO:0000313" key="9">
    <source>
        <dbReference type="Proteomes" id="UP000322214"/>
    </source>
</evidence>
<feature type="transmembrane region" description="Helical" evidence="5">
    <location>
        <begin position="582"/>
        <end position="599"/>
    </location>
</feature>
<name>A0A5B9PFZ1_9BACT</name>
<dbReference type="InterPro" id="IPR012340">
    <property type="entry name" value="NA-bd_OB-fold"/>
</dbReference>
<evidence type="ECO:0000256" key="3">
    <source>
        <dbReference type="ARBA" id="ARBA00022989"/>
    </source>
</evidence>
<dbReference type="EMBL" id="CP042912">
    <property type="protein sequence ID" value="QEG25244.1"/>
    <property type="molecule type" value="Genomic_DNA"/>
</dbReference>
<dbReference type="InterPro" id="IPR056739">
    <property type="entry name" value="NfeD_membrane"/>
</dbReference>
<dbReference type="PANTHER" id="PTHR33507:SF3">
    <property type="entry name" value="INNER MEMBRANE PROTEIN YBBJ"/>
    <property type="match status" value="1"/>
</dbReference>
<evidence type="ECO:0000256" key="5">
    <source>
        <dbReference type="SAM" id="Phobius"/>
    </source>
</evidence>
<keyword evidence="2 5" id="KW-0812">Transmembrane</keyword>
<feature type="transmembrane region" description="Helical" evidence="5">
    <location>
        <begin position="552"/>
        <end position="570"/>
    </location>
</feature>
<feature type="transmembrane region" description="Helical" evidence="5">
    <location>
        <begin position="637"/>
        <end position="657"/>
    </location>
</feature>
<dbReference type="Proteomes" id="UP000322214">
    <property type="component" value="Chromosome"/>
</dbReference>
<accession>A0A5B9PFZ1</accession>
<dbReference type="Gene3D" id="2.40.50.140">
    <property type="entry name" value="Nucleic acid-binding proteins"/>
    <property type="match status" value="1"/>
</dbReference>
<keyword evidence="9" id="KW-1185">Reference proteome</keyword>
<evidence type="ECO:0000256" key="2">
    <source>
        <dbReference type="ARBA" id="ARBA00022692"/>
    </source>
</evidence>
<evidence type="ECO:0000256" key="1">
    <source>
        <dbReference type="ARBA" id="ARBA00004141"/>
    </source>
</evidence>
<dbReference type="InterPro" id="IPR052165">
    <property type="entry name" value="Membrane_assoc_protease"/>
</dbReference>
<organism evidence="8 9">
    <name type="scientific">Mariniblastus fucicola</name>
    <dbReference type="NCBI Taxonomy" id="980251"/>
    <lineage>
        <taxon>Bacteria</taxon>
        <taxon>Pseudomonadati</taxon>
        <taxon>Planctomycetota</taxon>
        <taxon>Planctomycetia</taxon>
        <taxon>Pirellulales</taxon>
        <taxon>Pirellulaceae</taxon>
        <taxon>Mariniblastus</taxon>
    </lineage>
</organism>
<feature type="transmembrane region" description="Helical" evidence="5">
    <location>
        <begin position="604"/>
        <end position="625"/>
    </location>
</feature>
<dbReference type="InterPro" id="IPR002810">
    <property type="entry name" value="NfeD-like_C"/>
</dbReference>
<dbReference type="KEGG" id="mff:MFFC18_51680"/>
<feature type="domain" description="NfeD-like C-terminal" evidence="6">
    <location>
        <begin position="696"/>
        <end position="749"/>
    </location>
</feature>
<dbReference type="AlphaFoldDB" id="A0A5B9PFZ1"/>
<comment type="subcellular location">
    <subcellularLocation>
        <location evidence="1">Membrane</location>
        <topology evidence="1">Multi-pass membrane protein</topology>
    </subcellularLocation>
</comment>
<evidence type="ECO:0000259" key="7">
    <source>
        <dbReference type="Pfam" id="PF24961"/>
    </source>
</evidence>
<evidence type="ECO:0000256" key="4">
    <source>
        <dbReference type="ARBA" id="ARBA00023136"/>
    </source>
</evidence>
<dbReference type="STRING" id="980251.GCA_001642875_03794"/>
<dbReference type="Pfam" id="PF24961">
    <property type="entry name" value="NfeD_membrane"/>
    <property type="match status" value="1"/>
</dbReference>
<sequence length="750" mass="81186">MTKKTMYAKLPSNNSCIVMPVQSPFVMLIKATLAILVLTIAAMPLIAQEDETDPDRTGRLLKVDLPLTGPAANRIVQQIRDVASQMPAAVRAEDRSVLVLEFDVQNMTSGQGSDLGGCISLAEFLSGPELKSIRTVAWIPANDSPTALVGHAVLAAVSCNEIVMAEQASIGNAGIDLETVPQYVEEIYEGIAEKRLTLPVPLVQSMLGSGEQLERITTNNQTIFATQSQREKLQADGEVNEFTLVTGAGEATMLSSQQMQDFRLIRNRTSSRADLARQFNVAVTQLASTADAGRVYNAVQYKLPSTLDSGEVSWLTRAIDRKLLGKADMVVLEFGDVGGSNSAALRLAEHLANLGSKAKTVAWVSGNCEGAIGVAALACDDVIFGPQGQLGAGERTPPTPAELESYEITIRSVAQKTDRDWSTLMGVLNPRMAIRKYRNINSNALRLMGKAEFDELPELEASQWLAMEKVDIGEGIDADLAQDIGVAQEQVAASMDVVKSRYQFEAEPESLEPSTTELWLEEFAVFLTNPVISMMLVFGAFICFMNELSAPGLGGFGFLGVLLLTAFFWSHHLEGNADWFEILLFVVGLIFIGIELFVVPGFGVFGIGGILMVIASLILAGQDFIVPSNDEQFEKLAWSMLPILGAFFGVIVGGILLQKVFPNSPLFKRLALEPPVPREASVDGVDREAVADWSHLQGRKGEAVTRIMPSGKARIDGRVYDVITRGDVVDKGDPIEVVEAIANRVVVRKI</sequence>
<keyword evidence="3 5" id="KW-1133">Transmembrane helix</keyword>
<dbReference type="RefSeq" id="WP_157665215.1">
    <property type="nucleotide sequence ID" value="NZ_CP042912.1"/>
</dbReference>
<dbReference type="GO" id="GO:0005886">
    <property type="term" value="C:plasma membrane"/>
    <property type="evidence" value="ECO:0007669"/>
    <property type="project" value="TreeGrafter"/>
</dbReference>
<proteinExistence type="predicted"/>
<reference evidence="8 9" key="1">
    <citation type="submission" date="2019-08" db="EMBL/GenBank/DDBJ databases">
        <title>Deep-cultivation of Planctomycetes and their phenomic and genomic characterization uncovers novel biology.</title>
        <authorList>
            <person name="Wiegand S."/>
            <person name="Jogler M."/>
            <person name="Boedeker C."/>
            <person name="Pinto D."/>
            <person name="Vollmers J."/>
            <person name="Rivas-Marin E."/>
            <person name="Kohn T."/>
            <person name="Peeters S.H."/>
            <person name="Heuer A."/>
            <person name="Rast P."/>
            <person name="Oberbeckmann S."/>
            <person name="Bunk B."/>
            <person name="Jeske O."/>
            <person name="Meyerdierks A."/>
            <person name="Storesund J.E."/>
            <person name="Kallscheuer N."/>
            <person name="Luecker S."/>
            <person name="Lage O.M."/>
            <person name="Pohl T."/>
            <person name="Merkel B.J."/>
            <person name="Hornburger P."/>
            <person name="Mueller R.-W."/>
            <person name="Bruemmer F."/>
            <person name="Labrenz M."/>
            <person name="Spormann A.M."/>
            <person name="Op den Camp H."/>
            <person name="Overmann J."/>
            <person name="Amann R."/>
            <person name="Jetten M.S.M."/>
            <person name="Mascher T."/>
            <person name="Medema M.H."/>
            <person name="Devos D.P."/>
            <person name="Kaster A.-K."/>
            <person name="Ovreas L."/>
            <person name="Rohde M."/>
            <person name="Galperin M.Y."/>
            <person name="Jogler C."/>
        </authorList>
    </citation>
    <scope>NUCLEOTIDE SEQUENCE [LARGE SCALE GENOMIC DNA]</scope>
    <source>
        <strain evidence="8 9">FC18</strain>
    </source>
</reference>
<protein>
    <submittedName>
        <fullName evidence="8">Uncharacterized protein</fullName>
    </submittedName>
</protein>
<evidence type="ECO:0000259" key="6">
    <source>
        <dbReference type="Pfam" id="PF01957"/>
    </source>
</evidence>
<feature type="domain" description="NfeD integral membrane" evidence="7">
    <location>
        <begin position="532"/>
        <end position="656"/>
    </location>
</feature>